<reference evidence="3 4" key="1">
    <citation type="submission" date="2014-06" db="EMBL/GenBank/DDBJ databases">
        <authorList>
            <person name="Swart Estienne"/>
        </authorList>
    </citation>
    <scope>NUCLEOTIDE SEQUENCE [LARGE SCALE GENOMIC DNA]</scope>
    <source>
        <strain evidence="3 4">130c</strain>
    </source>
</reference>
<dbReference type="AlphaFoldDB" id="A0A077ZRC5"/>
<sequence length="286" mass="33678">MSILGSFDSFDSSDDSQRNYDQKKRSFGSRNIERQDGSTAIHELIDQRYFKAFDKIIDPKDISSNTLRHKDILLHQKILSEEKRSIKIAQMSRGVASQSQSSTQKNFGNQPLQQEKNKMIKEENEDANTKREQVEFPKNLQEINKLFEDLEQKNSKQITRMETINEGISDHSIKKHKTQRITEERAQSVLANLKFGKTRKMGRFQYFFNKKMIEEEKIQLAQAKLLDLGQMSEQQYQDFLKDQAKKNAIKIFINKKDQVSDEKAKKQLFKKMITFLQRDKDQLEQE</sequence>
<feature type="region of interest" description="Disordered" evidence="2">
    <location>
        <begin position="1"/>
        <end position="34"/>
    </location>
</feature>
<dbReference type="EMBL" id="CCKQ01001368">
    <property type="protein sequence ID" value="CDW72473.1"/>
    <property type="molecule type" value="Genomic_DNA"/>
</dbReference>
<evidence type="ECO:0000256" key="2">
    <source>
        <dbReference type="SAM" id="MobiDB-lite"/>
    </source>
</evidence>
<dbReference type="Proteomes" id="UP000039865">
    <property type="component" value="Unassembled WGS sequence"/>
</dbReference>
<feature type="coiled-coil region" evidence="1">
    <location>
        <begin position="112"/>
        <end position="160"/>
    </location>
</feature>
<name>A0A077ZRC5_STYLE</name>
<evidence type="ECO:0000313" key="3">
    <source>
        <dbReference type="EMBL" id="CDW72473.1"/>
    </source>
</evidence>
<feature type="compositionally biased region" description="Low complexity" evidence="2">
    <location>
        <begin position="1"/>
        <end position="10"/>
    </location>
</feature>
<evidence type="ECO:0000256" key="1">
    <source>
        <dbReference type="SAM" id="Coils"/>
    </source>
</evidence>
<dbReference type="InParanoid" id="A0A077ZRC5"/>
<proteinExistence type="predicted"/>
<keyword evidence="1" id="KW-0175">Coiled coil</keyword>
<keyword evidence="4" id="KW-1185">Reference proteome</keyword>
<protein>
    <submittedName>
        <fullName evidence="3">Uncharacterized protein</fullName>
    </submittedName>
</protein>
<evidence type="ECO:0000313" key="4">
    <source>
        <dbReference type="Proteomes" id="UP000039865"/>
    </source>
</evidence>
<accession>A0A077ZRC5</accession>
<gene>
    <name evidence="3" type="primary">Contig17137.g18261</name>
    <name evidence="3" type="ORF">STYLEM_1433</name>
</gene>
<organism evidence="3 4">
    <name type="scientific">Stylonychia lemnae</name>
    <name type="common">Ciliate</name>
    <dbReference type="NCBI Taxonomy" id="5949"/>
    <lineage>
        <taxon>Eukaryota</taxon>
        <taxon>Sar</taxon>
        <taxon>Alveolata</taxon>
        <taxon>Ciliophora</taxon>
        <taxon>Intramacronucleata</taxon>
        <taxon>Spirotrichea</taxon>
        <taxon>Stichotrichia</taxon>
        <taxon>Sporadotrichida</taxon>
        <taxon>Oxytrichidae</taxon>
        <taxon>Stylonychinae</taxon>
        <taxon>Stylonychia</taxon>
    </lineage>
</organism>
<feature type="compositionally biased region" description="Basic and acidic residues" evidence="2">
    <location>
        <begin position="15"/>
        <end position="24"/>
    </location>
</feature>